<dbReference type="AlphaFoldDB" id="A0A367REA2"/>
<evidence type="ECO:0000313" key="3">
    <source>
        <dbReference type="Proteomes" id="UP000252085"/>
    </source>
</evidence>
<evidence type="ECO:0000313" key="2">
    <source>
        <dbReference type="EMBL" id="RCJ34858.1"/>
    </source>
</evidence>
<reference evidence="2 3" key="1">
    <citation type="submission" date="2016-04" db="EMBL/GenBank/DDBJ databases">
        <authorList>
            <person name="Evans L.H."/>
            <person name="Alamgir A."/>
            <person name="Owens N."/>
            <person name="Weber N.D."/>
            <person name="Virtaneva K."/>
            <person name="Barbian K."/>
            <person name="Babar A."/>
            <person name="Rosenke K."/>
        </authorList>
    </citation>
    <scope>NUCLEOTIDE SEQUENCE [LARGE SCALE GENOMIC DNA]</scope>
    <source>
        <strain evidence="2">NIES-2108</strain>
    </source>
</reference>
<feature type="transmembrane region" description="Helical" evidence="1">
    <location>
        <begin position="20"/>
        <end position="39"/>
    </location>
</feature>
<accession>A0A367REA2</accession>
<keyword evidence="1" id="KW-1133">Transmembrane helix</keyword>
<gene>
    <name evidence="2" type="ORF">A6769_20855</name>
</gene>
<keyword evidence="1" id="KW-0812">Transmembrane</keyword>
<name>A0A367REA2_NOSPU</name>
<organism evidence="2 3">
    <name type="scientific">Nostoc punctiforme NIES-2108</name>
    <dbReference type="NCBI Taxonomy" id="1356359"/>
    <lineage>
        <taxon>Bacteria</taxon>
        <taxon>Bacillati</taxon>
        <taxon>Cyanobacteriota</taxon>
        <taxon>Cyanophyceae</taxon>
        <taxon>Nostocales</taxon>
        <taxon>Nostocaceae</taxon>
        <taxon>Nostoc</taxon>
    </lineage>
</organism>
<dbReference type="EMBL" id="LXQE01000154">
    <property type="protein sequence ID" value="RCJ34858.1"/>
    <property type="molecule type" value="Genomic_DNA"/>
</dbReference>
<proteinExistence type="predicted"/>
<protein>
    <submittedName>
        <fullName evidence="2">Uncharacterized protein</fullName>
    </submittedName>
</protein>
<comment type="caution">
    <text evidence="2">The sequence shown here is derived from an EMBL/GenBank/DDBJ whole genome shotgun (WGS) entry which is preliminary data.</text>
</comment>
<sequence length="121" mass="14418">MTFIYAHSLLDANLIPTSHSYTGILLELTSLIMVNYFSLKKRFFYIKSLKTYLKKFTYLLYCRFNGYNFLVDTLQQVMLGFDKLFFAKLSCAQVHLKYIENFMKIICLIKIRASTNRYYIL</sequence>
<keyword evidence="1" id="KW-0472">Membrane</keyword>
<dbReference type="Proteomes" id="UP000252085">
    <property type="component" value="Unassembled WGS sequence"/>
</dbReference>
<evidence type="ECO:0000256" key="1">
    <source>
        <dbReference type="SAM" id="Phobius"/>
    </source>
</evidence>